<keyword evidence="2" id="KW-1185">Reference proteome</keyword>
<evidence type="ECO:0000313" key="2">
    <source>
        <dbReference type="Proteomes" id="UP001418796"/>
    </source>
</evidence>
<evidence type="ECO:0000313" key="1">
    <source>
        <dbReference type="EMBL" id="MEN0643354.1"/>
    </source>
</evidence>
<gene>
    <name evidence="1" type="ORF">MKY91_09380</name>
</gene>
<organism evidence="1 2">
    <name type="scientific">Alkalicoccobacillus gibsonii</name>
    <dbReference type="NCBI Taxonomy" id="79881"/>
    <lineage>
        <taxon>Bacteria</taxon>
        <taxon>Bacillati</taxon>
        <taxon>Bacillota</taxon>
        <taxon>Bacilli</taxon>
        <taxon>Bacillales</taxon>
        <taxon>Bacillaceae</taxon>
        <taxon>Alkalicoccobacillus</taxon>
    </lineage>
</organism>
<comment type="caution">
    <text evidence="1">The sequence shown here is derived from an EMBL/GenBank/DDBJ whole genome shotgun (WGS) entry which is preliminary data.</text>
</comment>
<accession>A0ABU9VHG6</accession>
<dbReference type="Proteomes" id="UP001418796">
    <property type="component" value="Unassembled WGS sequence"/>
</dbReference>
<dbReference type="RefSeq" id="WP_343130293.1">
    <property type="nucleotide sequence ID" value="NZ_JBCITK010000001.1"/>
</dbReference>
<dbReference type="PANTHER" id="PTHR40051:SF1">
    <property type="entry name" value="YOLD-LIKE FAMILY PROTEIN"/>
    <property type="match status" value="1"/>
</dbReference>
<sequence length="122" mass="14599">MPSFEELEEYKTFLRRGNLTWEGSRMMLPEHKEQIRQSNEKDHRIEKHELDPDELERIGQVVMDSLHYTKSVSITFWHQWAYHEATGIIDQVSKDQKQVKLELENGDVLYIAVDCLRWVELV</sequence>
<dbReference type="Pfam" id="PF08863">
    <property type="entry name" value="YolD"/>
    <property type="match status" value="1"/>
</dbReference>
<name>A0ABU9VHG6_9BACI</name>
<dbReference type="PANTHER" id="PTHR40051">
    <property type="entry name" value="IG HYPOTHETICAL 15966"/>
    <property type="match status" value="1"/>
</dbReference>
<dbReference type="InterPro" id="IPR014962">
    <property type="entry name" value="YolD"/>
</dbReference>
<protein>
    <submittedName>
        <fullName evidence="1">YolD-like family protein</fullName>
    </submittedName>
</protein>
<dbReference type="EMBL" id="JBCITK010000001">
    <property type="protein sequence ID" value="MEN0643354.1"/>
    <property type="molecule type" value="Genomic_DNA"/>
</dbReference>
<proteinExistence type="predicted"/>
<reference evidence="1 2" key="1">
    <citation type="submission" date="2024-03" db="EMBL/GenBank/DDBJ databases">
        <title>Bacilli Hybrid Assemblies.</title>
        <authorList>
            <person name="Kovac J."/>
        </authorList>
    </citation>
    <scope>NUCLEOTIDE SEQUENCE [LARGE SCALE GENOMIC DNA]</scope>
    <source>
        <strain evidence="1 2">FSL R7-0666</strain>
    </source>
</reference>